<dbReference type="Proteomes" id="UP000677537">
    <property type="component" value="Unassembled WGS sequence"/>
</dbReference>
<dbReference type="InterPro" id="IPR042100">
    <property type="entry name" value="Bug_dom1"/>
</dbReference>
<dbReference type="SUPFAM" id="SSF53850">
    <property type="entry name" value="Periplasmic binding protein-like II"/>
    <property type="match status" value="1"/>
</dbReference>
<dbReference type="PANTHER" id="PTHR42928:SF5">
    <property type="entry name" value="BLR1237 PROTEIN"/>
    <property type="match status" value="1"/>
</dbReference>
<comment type="caution">
    <text evidence="2">The sequence shown here is derived from an EMBL/GenBank/DDBJ whole genome shotgun (WGS) entry which is preliminary data.</text>
</comment>
<evidence type="ECO:0000313" key="3">
    <source>
        <dbReference type="Proteomes" id="UP000677537"/>
    </source>
</evidence>
<gene>
    <name evidence="2" type="ORF">J5Y10_22020</name>
</gene>
<dbReference type="Gene3D" id="3.40.190.10">
    <property type="entry name" value="Periplasmic binding protein-like II"/>
    <property type="match status" value="1"/>
</dbReference>
<dbReference type="CDD" id="cd07012">
    <property type="entry name" value="PBP2_Bug_TTT"/>
    <property type="match status" value="1"/>
</dbReference>
<dbReference type="AlphaFoldDB" id="A0A940S9N6"/>
<sequence>MAGSTRRGVMVLGVLAVGGRALAQDSRNPESRYPERSVTLVVPAAPGGGGDFTARLLGEALTRSLGQPFVVENRVGGSGNVASAAVARAAPDGYTLLLAYSGTHVANPALFPNLAWDPVRSFAPVALVLRAPHVIVVRKDLPARTLGELAEYARRSPGRLNYASSGAGTIQHIGGEQFARLVGAPMVHVPYRGAGPAMNDLVAGNIDLMITTPPAVAGLVRDGSVRALAMAGPVRHPLLPDVPTTAEAGFPGFELEAWFAVYAPAGTPQPAVERLSATIGRVVATPEFRRRCEESGTYAAYMDPAELAAFTVSELARWSGLIQRLGIQAE</sequence>
<proteinExistence type="inferred from homology"/>
<evidence type="ECO:0000256" key="1">
    <source>
        <dbReference type="ARBA" id="ARBA00006987"/>
    </source>
</evidence>
<comment type="similarity">
    <text evidence="1">Belongs to the UPF0065 (bug) family.</text>
</comment>
<keyword evidence="3" id="KW-1185">Reference proteome</keyword>
<reference evidence="2" key="1">
    <citation type="submission" date="2021-03" db="EMBL/GenBank/DDBJ databases">
        <authorList>
            <person name="So Y."/>
        </authorList>
    </citation>
    <scope>NUCLEOTIDE SEQUENCE</scope>
    <source>
        <strain evidence="2">SG15</strain>
    </source>
</reference>
<protein>
    <submittedName>
        <fullName evidence="2">Tripartite tricarboxylate transporter substrate binding protein</fullName>
    </submittedName>
</protein>
<evidence type="ECO:0000313" key="2">
    <source>
        <dbReference type="EMBL" id="MBP0495478.1"/>
    </source>
</evidence>
<dbReference type="Pfam" id="PF03401">
    <property type="entry name" value="TctC"/>
    <property type="match status" value="1"/>
</dbReference>
<dbReference type="PIRSF" id="PIRSF017082">
    <property type="entry name" value="YflP"/>
    <property type="match status" value="1"/>
</dbReference>
<dbReference type="RefSeq" id="WP_209376278.1">
    <property type="nucleotide sequence ID" value="NZ_JAGIZA010000017.1"/>
</dbReference>
<name>A0A940S9N6_9PROT</name>
<dbReference type="EMBL" id="JAGIZA010000017">
    <property type="protein sequence ID" value="MBP0495478.1"/>
    <property type="molecule type" value="Genomic_DNA"/>
</dbReference>
<dbReference type="Gene3D" id="3.40.190.150">
    <property type="entry name" value="Bordetella uptake gene, domain 1"/>
    <property type="match status" value="1"/>
</dbReference>
<organism evidence="2 3">
    <name type="scientific">Roseomonas indoligenes</name>
    <dbReference type="NCBI Taxonomy" id="2820811"/>
    <lineage>
        <taxon>Bacteria</taxon>
        <taxon>Pseudomonadati</taxon>
        <taxon>Pseudomonadota</taxon>
        <taxon>Alphaproteobacteria</taxon>
        <taxon>Acetobacterales</taxon>
        <taxon>Roseomonadaceae</taxon>
        <taxon>Roseomonas</taxon>
    </lineage>
</organism>
<dbReference type="InterPro" id="IPR005064">
    <property type="entry name" value="BUG"/>
</dbReference>
<dbReference type="PANTHER" id="PTHR42928">
    <property type="entry name" value="TRICARBOXYLATE-BINDING PROTEIN"/>
    <property type="match status" value="1"/>
</dbReference>
<accession>A0A940S9N6</accession>